<comment type="caution">
    <text evidence="3">The sequence shown here is derived from an EMBL/GenBank/DDBJ whole genome shotgun (WGS) entry which is preliminary data.</text>
</comment>
<proteinExistence type="predicted"/>
<evidence type="ECO:0000313" key="3">
    <source>
        <dbReference type="EMBL" id="MDN3723805.1"/>
    </source>
</evidence>
<keyword evidence="2" id="KW-0732">Signal</keyword>
<dbReference type="EMBL" id="JAUGQQ010000002">
    <property type="protein sequence ID" value="MDN3723805.1"/>
    <property type="molecule type" value="Genomic_DNA"/>
</dbReference>
<feature type="chain" id="PRO_5047061129" description="Zinc ribbon domain-containing protein" evidence="2">
    <location>
        <begin position="21"/>
        <end position="270"/>
    </location>
</feature>
<dbReference type="Proteomes" id="UP001244787">
    <property type="component" value="Unassembled WGS sequence"/>
</dbReference>
<keyword evidence="4" id="KW-1185">Reference proteome</keyword>
<gene>
    <name evidence="3" type="ORF">QRD02_05385</name>
</gene>
<evidence type="ECO:0000313" key="4">
    <source>
        <dbReference type="Proteomes" id="UP001244787"/>
    </source>
</evidence>
<feature type="transmembrane region" description="Helical" evidence="1">
    <location>
        <begin position="200"/>
        <end position="221"/>
    </location>
</feature>
<keyword evidence="1" id="KW-1133">Transmembrane helix</keyword>
<reference evidence="3 4" key="1">
    <citation type="submission" date="2023-06" db="EMBL/GenBank/DDBJ databases">
        <authorList>
            <person name="Ye Y.-Q."/>
            <person name="Du Z.-J."/>
        </authorList>
    </citation>
    <scope>NUCLEOTIDE SEQUENCE [LARGE SCALE GENOMIC DNA]</scope>
    <source>
        <strain evidence="3 4">SDUM287046</strain>
    </source>
</reference>
<keyword evidence="1" id="KW-0472">Membrane</keyword>
<organism evidence="3 4">
    <name type="scientific">Aequorivita aurantiaca</name>
    <dbReference type="NCBI Taxonomy" id="3053356"/>
    <lineage>
        <taxon>Bacteria</taxon>
        <taxon>Pseudomonadati</taxon>
        <taxon>Bacteroidota</taxon>
        <taxon>Flavobacteriia</taxon>
        <taxon>Flavobacteriales</taxon>
        <taxon>Flavobacteriaceae</taxon>
        <taxon>Aequorivita</taxon>
    </lineage>
</organism>
<evidence type="ECO:0000256" key="2">
    <source>
        <dbReference type="SAM" id="SignalP"/>
    </source>
</evidence>
<evidence type="ECO:0008006" key="5">
    <source>
        <dbReference type="Google" id="ProtNLM"/>
    </source>
</evidence>
<evidence type="ECO:0000256" key="1">
    <source>
        <dbReference type="SAM" id="Phobius"/>
    </source>
</evidence>
<feature type="signal peptide" evidence="2">
    <location>
        <begin position="1"/>
        <end position="20"/>
    </location>
</feature>
<keyword evidence="1" id="KW-0812">Transmembrane</keyword>
<protein>
    <recommendedName>
        <fullName evidence="5">Zinc ribbon domain-containing protein</fullName>
    </recommendedName>
</protein>
<name>A0ABT8DIS2_9FLAO</name>
<sequence>MNSTYKLLILLFLIANTSYAQEWVKTDITDFASIDFPVASELIETGQETVYNARDEVAFYLVSIRKLTDQQTSQITQKDIPTIYQGVVRGALESANAELVSLNEIAIQEFLAVELEYLAQSSPELPSQRFKRVIYLNQNIINIDFWPLTDATTLSNERKATFFNSFTITSNQIAQTSTNENHNSAIYDAGYKTGLLLGQIVFYAILLGFILGIVLLIRYLARKNRKKKTPPQAEQPPQGKMSNAICKNCCAENGGSTKYCSSCGYELTKI</sequence>
<dbReference type="RefSeq" id="WP_290253892.1">
    <property type="nucleotide sequence ID" value="NZ_JAUGQQ010000002.1"/>
</dbReference>
<accession>A0ABT8DIS2</accession>